<protein>
    <submittedName>
        <fullName evidence="3">Autotransporter outer membrane beta-barrel domain-containing protein</fullName>
    </submittedName>
</protein>
<dbReference type="PANTHER" id="PTHR34677">
    <property type="match status" value="1"/>
</dbReference>
<evidence type="ECO:0000256" key="1">
    <source>
        <dbReference type="SAM" id="MobiDB-lite"/>
    </source>
</evidence>
<sequence>MRFDMVLLNSIRLQLLQRFSSPLPFNFIYRCLLTFCLVQQSSMVLADNCDSAVTGNYAAYYAPVNCKSGTTNVSIAKLSPTQDKLRTDSLNVLRCSGINDTVCAVPFSEPLSIGRLYFKNTSPGAVNSYYWVDWNGINQPFNSAGIVPADTLAPTITTIERQAPATSPTDADTVSWRITFSEAVSNVDVTDFAVAGTSATPSLSSSNTSVYTISLSGGDLTNLNDTVTLSISGSQNIQDSSGNPLTNTAATGTNNNSFIIENDTSAPTITSIERRTPATSPTDADSVSWRITFSEAVNNVDITDFAVTGTSATSSLSSTNTSIYTISLSGGDLANLNDTITLSITGSQNIQDSSGNALTNTAATGTNNNSFIIANDTSSPTVQINNAPNSLSTMEPFEITVQFSEPVSGFNLSDLNVGNGYADNFIAVDDDTYTTDIHPDGKGDTTLSINANIALDAAGNPNSAATTIIINCGHGCNSEQTIATTQRAIRNFSLKRILNISSQDIGLAGLLNNEIARGGLNGFGEGPVNLNLTSQDHFQQASISTSLRQFTRTAVPQSPHNYDPFNTDTLGKTKPVASAKTNLWLKGNWTESKSSHPEMKETSRFSILYIGADYRYSNDVLLGFIGQLDWMDQESDSLAIDAEGQGWMLGPYMVSRLNEDLIFDLRLAWGRSDNRIKTQTTTWDDYRTERWQVESHLTGNYDYQNWHLTPSLGINYFQEKQHSYIDSNNFTIGTQTINSGSLNFGPLLSYSWHSSDGTTIKPMLGIKGIWHFDEPAFEDLSGIAAQTNELSAQIKLGTQIILSNGFTFQGGYSYDGIGVDNYKAQAIEVIFNMNLNSDYLPPGATLQGSYSLTGDDTLNRFDAAIRTLSLTIPF</sequence>
<dbReference type="Pfam" id="PF19078">
    <property type="entry name" value="Big_12"/>
    <property type="match status" value="1"/>
</dbReference>
<feature type="compositionally biased region" description="Low complexity" evidence="1">
    <location>
        <begin position="246"/>
        <end position="256"/>
    </location>
</feature>
<evidence type="ECO:0000313" key="3">
    <source>
        <dbReference type="EMBL" id="RRD01122.1"/>
    </source>
</evidence>
<dbReference type="InterPro" id="IPR044048">
    <property type="entry name" value="Big_12"/>
</dbReference>
<accession>A0A3P1SV78</accession>
<proteinExistence type="predicted"/>
<keyword evidence="4" id="KW-1185">Reference proteome</keyword>
<dbReference type="AlphaFoldDB" id="A0A3P1SV78"/>
<feature type="domain" description="Autotransporter" evidence="2">
    <location>
        <begin position="576"/>
        <end position="835"/>
    </location>
</feature>
<dbReference type="Proteomes" id="UP000267535">
    <property type="component" value="Unassembled WGS sequence"/>
</dbReference>
<evidence type="ECO:0000313" key="4">
    <source>
        <dbReference type="Proteomes" id="UP000267535"/>
    </source>
</evidence>
<organism evidence="3 4">
    <name type="scientific">Amphritea balenae</name>
    <dbReference type="NCBI Taxonomy" id="452629"/>
    <lineage>
        <taxon>Bacteria</taxon>
        <taxon>Pseudomonadati</taxon>
        <taxon>Pseudomonadota</taxon>
        <taxon>Gammaproteobacteria</taxon>
        <taxon>Oceanospirillales</taxon>
        <taxon>Oceanospirillaceae</taxon>
        <taxon>Amphritea</taxon>
    </lineage>
</organism>
<dbReference type="InterPro" id="IPR036709">
    <property type="entry name" value="Autotransporte_beta_dom_sf"/>
</dbReference>
<reference evidence="3 4" key="1">
    <citation type="submission" date="2018-11" db="EMBL/GenBank/DDBJ databases">
        <title>The draft genome sequence of Amphritea balenae JAMM 1525T.</title>
        <authorList>
            <person name="Fang Z."/>
            <person name="Zhang Y."/>
            <person name="Han X."/>
        </authorList>
    </citation>
    <scope>NUCLEOTIDE SEQUENCE [LARGE SCALE GENOMIC DNA]</scope>
    <source>
        <strain evidence="3 4">JAMM 1525</strain>
    </source>
</reference>
<dbReference type="Pfam" id="PF03797">
    <property type="entry name" value="Autotransporter"/>
    <property type="match status" value="1"/>
</dbReference>
<dbReference type="SMART" id="SM00869">
    <property type="entry name" value="Autotransporter"/>
    <property type="match status" value="1"/>
</dbReference>
<dbReference type="PANTHER" id="PTHR34677:SF3">
    <property type="entry name" value="BACTERIAL IG-LIKE DOMAIN-CONTAINING PROTEIN"/>
    <property type="match status" value="1"/>
</dbReference>
<gene>
    <name evidence="3" type="ORF">EHS89_00740</name>
</gene>
<dbReference type="PROSITE" id="PS51208">
    <property type="entry name" value="AUTOTRANSPORTER"/>
    <property type="match status" value="1"/>
</dbReference>
<feature type="region of interest" description="Disordered" evidence="1">
    <location>
        <begin position="235"/>
        <end position="257"/>
    </location>
</feature>
<dbReference type="InterPro" id="IPR005546">
    <property type="entry name" value="Autotransporte_beta"/>
</dbReference>
<evidence type="ECO:0000259" key="2">
    <source>
        <dbReference type="PROSITE" id="PS51208"/>
    </source>
</evidence>
<feature type="compositionally biased region" description="Polar residues" evidence="1">
    <location>
        <begin position="235"/>
        <end position="245"/>
    </location>
</feature>
<dbReference type="OrthoDB" id="6089850at2"/>
<dbReference type="SUPFAM" id="SSF103515">
    <property type="entry name" value="Autotransporter"/>
    <property type="match status" value="1"/>
</dbReference>
<dbReference type="EMBL" id="RQXV01000001">
    <property type="protein sequence ID" value="RRD01122.1"/>
    <property type="molecule type" value="Genomic_DNA"/>
</dbReference>
<comment type="caution">
    <text evidence="3">The sequence shown here is derived from an EMBL/GenBank/DDBJ whole genome shotgun (WGS) entry which is preliminary data.</text>
</comment>
<name>A0A3P1SV78_9GAMM</name>
<dbReference type="Gene3D" id="2.40.128.130">
    <property type="entry name" value="Autotransporter beta-domain"/>
    <property type="match status" value="1"/>
</dbReference>